<dbReference type="InterPro" id="IPR000719">
    <property type="entry name" value="Prot_kinase_dom"/>
</dbReference>
<dbReference type="FunFam" id="3.30.430.20:FF:000002">
    <property type="entry name" value="Cysteine-rich receptor-like protein kinase 10"/>
    <property type="match status" value="1"/>
</dbReference>
<gene>
    <name evidence="20" type="ORF">VNO77_12359</name>
</gene>
<dbReference type="FunFam" id="1.10.510.10:FF:000343">
    <property type="entry name" value="Cysteine-rich receptor-like protein kinase 28"/>
    <property type="match status" value="1"/>
</dbReference>
<accession>A0AAN9QPP7</accession>
<evidence type="ECO:0000256" key="16">
    <source>
        <dbReference type="SAM" id="Phobius"/>
    </source>
</evidence>
<dbReference type="InterPro" id="IPR001245">
    <property type="entry name" value="Ser-Thr/Tyr_kinase_cat_dom"/>
</dbReference>
<dbReference type="PROSITE" id="PS51473">
    <property type="entry name" value="GNK2"/>
    <property type="match status" value="2"/>
</dbReference>
<feature type="domain" description="Protein kinase" evidence="18">
    <location>
        <begin position="345"/>
        <end position="621"/>
    </location>
</feature>
<dbReference type="InterPro" id="IPR011009">
    <property type="entry name" value="Kinase-like_dom_sf"/>
</dbReference>
<dbReference type="Pfam" id="PF01657">
    <property type="entry name" value="Stress-antifung"/>
    <property type="match status" value="2"/>
</dbReference>
<feature type="transmembrane region" description="Helical" evidence="16">
    <location>
        <begin position="283"/>
        <end position="306"/>
    </location>
</feature>
<dbReference type="PANTHER" id="PTHR27002:SF1073">
    <property type="entry name" value="CYSTEINE-RICH RECEPTOR-LIKE PROTEIN KINASE 29"/>
    <property type="match status" value="1"/>
</dbReference>
<keyword evidence="6 17" id="KW-0732">Signal</keyword>
<evidence type="ECO:0000256" key="14">
    <source>
        <dbReference type="ARBA" id="ARBA00023180"/>
    </source>
</evidence>
<evidence type="ECO:0000256" key="17">
    <source>
        <dbReference type="SAM" id="SignalP"/>
    </source>
</evidence>
<feature type="chain" id="PRO_5042991738" description="Cysteine-rich receptor-like protein kinase 29" evidence="17">
    <location>
        <begin position="18"/>
        <end position="675"/>
    </location>
</feature>
<keyword evidence="8" id="KW-0547">Nucleotide-binding</keyword>
<evidence type="ECO:0008006" key="22">
    <source>
        <dbReference type="Google" id="ProtNLM"/>
    </source>
</evidence>
<feature type="region of interest" description="Disordered" evidence="15">
    <location>
        <begin position="653"/>
        <end position="675"/>
    </location>
</feature>
<evidence type="ECO:0000256" key="8">
    <source>
        <dbReference type="ARBA" id="ARBA00022741"/>
    </source>
</evidence>
<evidence type="ECO:0000256" key="2">
    <source>
        <dbReference type="ARBA" id="ARBA00022527"/>
    </source>
</evidence>
<keyword evidence="4" id="KW-0808">Transferase</keyword>
<evidence type="ECO:0000256" key="10">
    <source>
        <dbReference type="ARBA" id="ARBA00022840"/>
    </source>
</evidence>
<dbReference type="PANTHER" id="PTHR27002">
    <property type="entry name" value="RECEPTOR-LIKE SERINE/THREONINE-PROTEIN KINASE SD1-8"/>
    <property type="match status" value="1"/>
</dbReference>
<dbReference type="CDD" id="cd23509">
    <property type="entry name" value="Gnk2-like"/>
    <property type="match status" value="2"/>
</dbReference>
<keyword evidence="10" id="KW-0067">ATP-binding</keyword>
<keyword evidence="12 16" id="KW-0472">Membrane</keyword>
<dbReference type="PROSITE" id="PS00108">
    <property type="entry name" value="PROTEIN_KINASE_ST"/>
    <property type="match status" value="1"/>
</dbReference>
<dbReference type="Gene3D" id="3.30.430.20">
    <property type="entry name" value="Gnk2 domain, C-X8-C-X2-C motif"/>
    <property type="match status" value="2"/>
</dbReference>
<evidence type="ECO:0000256" key="3">
    <source>
        <dbReference type="ARBA" id="ARBA00022553"/>
    </source>
</evidence>
<evidence type="ECO:0000256" key="1">
    <source>
        <dbReference type="ARBA" id="ARBA00004167"/>
    </source>
</evidence>
<dbReference type="Proteomes" id="UP001367508">
    <property type="component" value="Unassembled WGS sequence"/>
</dbReference>
<organism evidence="20 21">
    <name type="scientific">Canavalia gladiata</name>
    <name type="common">Sword bean</name>
    <name type="synonym">Dolichos gladiatus</name>
    <dbReference type="NCBI Taxonomy" id="3824"/>
    <lineage>
        <taxon>Eukaryota</taxon>
        <taxon>Viridiplantae</taxon>
        <taxon>Streptophyta</taxon>
        <taxon>Embryophyta</taxon>
        <taxon>Tracheophyta</taxon>
        <taxon>Spermatophyta</taxon>
        <taxon>Magnoliopsida</taxon>
        <taxon>eudicotyledons</taxon>
        <taxon>Gunneridae</taxon>
        <taxon>Pentapetalae</taxon>
        <taxon>rosids</taxon>
        <taxon>fabids</taxon>
        <taxon>Fabales</taxon>
        <taxon>Fabaceae</taxon>
        <taxon>Papilionoideae</taxon>
        <taxon>50 kb inversion clade</taxon>
        <taxon>NPAAA clade</taxon>
        <taxon>indigoferoid/millettioid clade</taxon>
        <taxon>Phaseoleae</taxon>
        <taxon>Canavalia</taxon>
    </lineage>
</organism>
<evidence type="ECO:0000256" key="13">
    <source>
        <dbReference type="ARBA" id="ARBA00023170"/>
    </source>
</evidence>
<evidence type="ECO:0000256" key="6">
    <source>
        <dbReference type="ARBA" id="ARBA00022729"/>
    </source>
</evidence>
<keyword evidence="5 16" id="KW-0812">Transmembrane</keyword>
<dbReference type="Gene3D" id="3.30.200.20">
    <property type="entry name" value="Phosphorylase Kinase, domain 1"/>
    <property type="match status" value="1"/>
</dbReference>
<dbReference type="GO" id="GO:0009737">
    <property type="term" value="P:response to abscisic acid"/>
    <property type="evidence" value="ECO:0007669"/>
    <property type="project" value="UniProtKB-ARBA"/>
</dbReference>
<proteinExistence type="predicted"/>
<reference evidence="20 21" key="1">
    <citation type="submission" date="2024-01" db="EMBL/GenBank/DDBJ databases">
        <title>The genomes of 5 underutilized Papilionoideae crops provide insights into root nodulation and disease resistanc.</title>
        <authorList>
            <person name="Jiang F."/>
        </authorList>
    </citation>
    <scope>NUCLEOTIDE SEQUENCE [LARGE SCALE GENOMIC DNA]</scope>
    <source>
        <strain evidence="20">LVBAO_FW01</strain>
        <tissue evidence="20">Leaves</tissue>
    </source>
</reference>
<evidence type="ECO:0000256" key="9">
    <source>
        <dbReference type="ARBA" id="ARBA00022777"/>
    </source>
</evidence>
<dbReference type="GO" id="GO:0005886">
    <property type="term" value="C:plasma membrane"/>
    <property type="evidence" value="ECO:0007669"/>
    <property type="project" value="TreeGrafter"/>
</dbReference>
<comment type="subcellular location">
    <subcellularLocation>
        <location evidence="1">Membrane</location>
        <topology evidence="1">Single-pass membrane protein</topology>
    </subcellularLocation>
</comment>
<evidence type="ECO:0000259" key="18">
    <source>
        <dbReference type="PROSITE" id="PS50011"/>
    </source>
</evidence>
<name>A0AAN9QPP7_CANGL</name>
<dbReference type="FunFam" id="3.30.200.20:FF:000142">
    <property type="entry name" value="Cysteine-rich receptor-like protein kinase 10"/>
    <property type="match status" value="1"/>
</dbReference>
<keyword evidence="9" id="KW-0418">Kinase</keyword>
<dbReference type="InterPro" id="IPR038408">
    <property type="entry name" value="GNK2_sf"/>
</dbReference>
<keyword evidence="2" id="KW-0723">Serine/threonine-protein kinase</keyword>
<dbReference type="EMBL" id="JAYMYQ010000003">
    <property type="protein sequence ID" value="KAK7343549.1"/>
    <property type="molecule type" value="Genomic_DNA"/>
</dbReference>
<feature type="domain" description="Gnk2-homologous" evidence="19">
    <location>
        <begin position="19"/>
        <end position="122"/>
    </location>
</feature>
<evidence type="ECO:0000256" key="7">
    <source>
        <dbReference type="ARBA" id="ARBA00022737"/>
    </source>
</evidence>
<dbReference type="SUPFAM" id="SSF56112">
    <property type="entry name" value="Protein kinase-like (PK-like)"/>
    <property type="match status" value="1"/>
</dbReference>
<keyword evidence="7" id="KW-0677">Repeat</keyword>
<protein>
    <recommendedName>
        <fullName evidence="22">Cysteine-rich receptor-like protein kinase 29</fullName>
    </recommendedName>
</protein>
<evidence type="ECO:0000256" key="12">
    <source>
        <dbReference type="ARBA" id="ARBA00023136"/>
    </source>
</evidence>
<feature type="signal peptide" evidence="17">
    <location>
        <begin position="1"/>
        <end position="17"/>
    </location>
</feature>
<feature type="compositionally biased region" description="Polar residues" evidence="15">
    <location>
        <begin position="665"/>
        <end position="675"/>
    </location>
</feature>
<dbReference type="Gene3D" id="1.10.510.10">
    <property type="entry name" value="Transferase(Phosphotransferase) domain 1"/>
    <property type="match status" value="1"/>
</dbReference>
<feature type="region of interest" description="Disordered" evidence="15">
    <location>
        <begin position="248"/>
        <end position="276"/>
    </location>
</feature>
<evidence type="ECO:0000256" key="15">
    <source>
        <dbReference type="SAM" id="MobiDB-lite"/>
    </source>
</evidence>
<dbReference type="InterPro" id="IPR008271">
    <property type="entry name" value="Ser/Thr_kinase_AS"/>
</dbReference>
<keyword evidence="11 16" id="KW-1133">Transmembrane helix</keyword>
<dbReference type="CDD" id="cd14066">
    <property type="entry name" value="STKc_IRAK"/>
    <property type="match status" value="1"/>
</dbReference>
<evidence type="ECO:0000313" key="20">
    <source>
        <dbReference type="EMBL" id="KAK7343549.1"/>
    </source>
</evidence>
<dbReference type="FunFam" id="3.30.430.20:FF:000003">
    <property type="entry name" value="Cysteine-rich RLK (RECEPTOR-like protein kinase) 10"/>
    <property type="match status" value="1"/>
</dbReference>
<dbReference type="GO" id="GO:0004674">
    <property type="term" value="F:protein serine/threonine kinase activity"/>
    <property type="evidence" value="ECO:0007669"/>
    <property type="project" value="UniProtKB-KW"/>
</dbReference>
<dbReference type="Pfam" id="PF07714">
    <property type="entry name" value="PK_Tyr_Ser-Thr"/>
    <property type="match status" value="1"/>
</dbReference>
<comment type="caution">
    <text evidence="20">The sequence shown here is derived from an EMBL/GenBank/DDBJ whole genome shotgun (WGS) entry which is preliminary data.</text>
</comment>
<evidence type="ECO:0000313" key="21">
    <source>
        <dbReference type="Proteomes" id="UP001367508"/>
    </source>
</evidence>
<feature type="domain" description="Gnk2-homologous" evidence="19">
    <location>
        <begin position="128"/>
        <end position="237"/>
    </location>
</feature>
<dbReference type="InterPro" id="IPR002902">
    <property type="entry name" value="GNK2"/>
</dbReference>
<keyword evidence="3" id="KW-0597">Phosphoprotein</keyword>
<evidence type="ECO:0000256" key="5">
    <source>
        <dbReference type="ARBA" id="ARBA00022692"/>
    </source>
</evidence>
<feature type="compositionally biased region" description="Low complexity" evidence="15">
    <location>
        <begin position="261"/>
        <end position="273"/>
    </location>
</feature>
<evidence type="ECO:0000256" key="11">
    <source>
        <dbReference type="ARBA" id="ARBA00022989"/>
    </source>
</evidence>
<sequence>MLFFLFLIVILISHATAEPDYNYTVCTGRDFDPNSTYHTNLNTLLPRLISDTQVDYGFYNSSFGQDSDRVYATGLCRGDVTPPVCRTCLNDSIFLLRKECANKIEAVGGYDKCMLHYSTDSLSGYQESNVRIYLWSNTNVTDWNHYSYVLKNLLSKLRVKAATSDSHLNRNFAAGNATAPSSQPIYALVQCSPDLTGPECNDCLIGAFSELSKYCNNRSGGGVIKVSCNFRYENYSFYDPKSNVLSLTLSPQGSPPPAPTPSTTTNTNFSDSTYHGSSKRSRAVIAIVVPTVASVGLLIFICMIYLRVRKPTRHFESEAKVEEEIIQVESSQFDFDTIKIATNNFSDANKLGQGGFGPVYKGTLLNEQEVAVKRLSSNSGQGDIEFKNELILMAKLRHRNLVRLLGFCIERKERLLVYEFLPNKSLDNFLFDPIKRTHLDWKTRYNTIEGIARGLLYLHEDSQQRIIHRDLKSSNILLDADMNPKISDFGLARLFVVDQTQANASKIVGTLGYMAPEYARHGKFSVKSDVFSFGVIILEIVSGQKNGGFRNGEDVEHLLSFAWKNWKKGTSFNVMDPTLNDALRDEVVRCIHIGLLCVQDKVADRPTLASVVLMLDSDSFALPVPLQPAYFMSNGWLPDNQFSGSCSVEIGSKEKKSDSAEASVNEASISSLYPR</sequence>
<keyword evidence="21" id="KW-1185">Reference proteome</keyword>
<dbReference type="AlphaFoldDB" id="A0AAN9QPP7"/>
<keyword evidence="13" id="KW-0675">Receptor</keyword>
<dbReference type="GO" id="GO:0005524">
    <property type="term" value="F:ATP binding"/>
    <property type="evidence" value="ECO:0007669"/>
    <property type="project" value="UniProtKB-KW"/>
</dbReference>
<evidence type="ECO:0000259" key="19">
    <source>
        <dbReference type="PROSITE" id="PS51473"/>
    </source>
</evidence>
<dbReference type="PROSITE" id="PS50011">
    <property type="entry name" value="PROTEIN_KINASE_DOM"/>
    <property type="match status" value="1"/>
</dbReference>
<keyword evidence="14" id="KW-0325">Glycoprotein</keyword>
<evidence type="ECO:0000256" key="4">
    <source>
        <dbReference type="ARBA" id="ARBA00022679"/>
    </source>
</evidence>
<dbReference type="SMART" id="SM00220">
    <property type="entry name" value="S_TKc"/>
    <property type="match status" value="1"/>
</dbReference>